<reference evidence="2 3" key="1">
    <citation type="submission" date="2021-03" db="EMBL/GenBank/DDBJ databases">
        <title>Paenibacillus artemisicola MWE-103 whole genome sequence.</title>
        <authorList>
            <person name="Ham Y.J."/>
        </authorList>
    </citation>
    <scope>NUCLEOTIDE SEQUENCE [LARGE SCALE GENOMIC DNA]</scope>
    <source>
        <strain evidence="2 3">MWE-103</strain>
    </source>
</reference>
<dbReference type="RefSeq" id="WP_208850485.1">
    <property type="nucleotide sequence ID" value="NZ_JAGGDJ010000041.1"/>
</dbReference>
<evidence type="ECO:0000313" key="3">
    <source>
        <dbReference type="Proteomes" id="UP000670947"/>
    </source>
</evidence>
<name>A0ABS3WIB1_9BACL</name>
<accession>A0ABS3WIB1</accession>
<gene>
    <name evidence="2" type="ORF">I8J29_27100</name>
</gene>
<feature type="transmembrane region" description="Helical" evidence="1">
    <location>
        <begin position="35"/>
        <end position="56"/>
    </location>
</feature>
<evidence type="ECO:0000313" key="2">
    <source>
        <dbReference type="EMBL" id="MBO7747865.1"/>
    </source>
</evidence>
<dbReference type="Proteomes" id="UP000670947">
    <property type="component" value="Unassembled WGS sequence"/>
</dbReference>
<sequence>MNGWEIALFAAVAIVLLCQSNWLFADARKHSRIPWFWGLWGLINFPLPLILYWLIVRRAWPFGRGRSRTDGDAGERSGRSG</sequence>
<protein>
    <submittedName>
        <fullName evidence="2">SigmaY antisigma factor component</fullName>
    </submittedName>
</protein>
<keyword evidence="1" id="KW-0472">Membrane</keyword>
<keyword evidence="1" id="KW-0812">Transmembrane</keyword>
<dbReference type="EMBL" id="JAGGDJ010000041">
    <property type="protein sequence ID" value="MBO7747865.1"/>
    <property type="molecule type" value="Genomic_DNA"/>
</dbReference>
<evidence type="ECO:0000256" key="1">
    <source>
        <dbReference type="SAM" id="Phobius"/>
    </source>
</evidence>
<organism evidence="2 3">
    <name type="scientific">Paenibacillus artemisiicola</name>
    <dbReference type="NCBI Taxonomy" id="1172618"/>
    <lineage>
        <taxon>Bacteria</taxon>
        <taxon>Bacillati</taxon>
        <taxon>Bacillota</taxon>
        <taxon>Bacilli</taxon>
        <taxon>Bacillales</taxon>
        <taxon>Paenibacillaceae</taxon>
        <taxon>Paenibacillus</taxon>
    </lineage>
</organism>
<keyword evidence="1" id="KW-1133">Transmembrane helix</keyword>
<keyword evidence="3" id="KW-1185">Reference proteome</keyword>
<proteinExistence type="predicted"/>
<comment type="caution">
    <text evidence="2">The sequence shown here is derived from an EMBL/GenBank/DDBJ whole genome shotgun (WGS) entry which is preliminary data.</text>
</comment>